<evidence type="ECO:0000313" key="1">
    <source>
        <dbReference type="EMBL" id="SVA30903.1"/>
    </source>
</evidence>
<reference evidence="1" key="1">
    <citation type="submission" date="2018-05" db="EMBL/GenBank/DDBJ databases">
        <authorList>
            <person name="Lanie J.A."/>
            <person name="Ng W.-L."/>
            <person name="Kazmierczak K.M."/>
            <person name="Andrzejewski T.M."/>
            <person name="Davidsen T.M."/>
            <person name="Wayne K.J."/>
            <person name="Tettelin H."/>
            <person name="Glass J.I."/>
            <person name="Rusch D."/>
            <person name="Podicherti R."/>
            <person name="Tsui H.-C.T."/>
            <person name="Winkler M.E."/>
        </authorList>
    </citation>
    <scope>NUCLEOTIDE SEQUENCE</scope>
</reference>
<dbReference type="EMBL" id="UINC01007005">
    <property type="protein sequence ID" value="SVA30903.1"/>
    <property type="molecule type" value="Genomic_DNA"/>
</dbReference>
<proteinExistence type="predicted"/>
<dbReference type="AlphaFoldDB" id="A0A381UVD4"/>
<organism evidence="1">
    <name type="scientific">marine metagenome</name>
    <dbReference type="NCBI Taxonomy" id="408172"/>
    <lineage>
        <taxon>unclassified sequences</taxon>
        <taxon>metagenomes</taxon>
        <taxon>ecological metagenomes</taxon>
    </lineage>
</organism>
<gene>
    <name evidence="1" type="ORF">METZ01_LOCUS83757</name>
</gene>
<sequence length="57" mass="6673">MGLAGHKQGRSHGYEGFRLFSNEMTLQKNGRFSMFGLTFLPYTEWTKKVIRLVVRHL</sequence>
<accession>A0A381UVD4</accession>
<name>A0A381UVD4_9ZZZZ</name>
<protein>
    <submittedName>
        <fullName evidence="1">Uncharacterized protein</fullName>
    </submittedName>
</protein>